<gene>
    <name evidence="2" type="ORF">IFM89_038247</name>
</gene>
<comment type="caution">
    <text evidence="2">The sequence shown here is derived from an EMBL/GenBank/DDBJ whole genome shotgun (WGS) entry which is preliminary data.</text>
</comment>
<reference evidence="2 3" key="1">
    <citation type="submission" date="2020-10" db="EMBL/GenBank/DDBJ databases">
        <title>The Coptis chinensis genome and diversification of protoberbering-type alkaloids.</title>
        <authorList>
            <person name="Wang B."/>
            <person name="Shu S."/>
            <person name="Song C."/>
            <person name="Liu Y."/>
        </authorList>
    </citation>
    <scope>NUCLEOTIDE SEQUENCE [LARGE SCALE GENOMIC DNA]</scope>
    <source>
        <strain evidence="2">HL-2020</strain>
        <tissue evidence="2">Leaf</tissue>
    </source>
</reference>
<dbReference type="Proteomes" id="UP000631114">
    <property type="component" value="Unassembled WGS sequence"/>
</dbReference>
<accession>A0A835I0Y9</accession>
<feature type="compositionally biased region" description="Polar residues" evidence="1">
    <location>
        <begin position="160"/>
        <end position="183"/>
    </location>
</feature>
<dbReference type="AlphaFoldDB" id="A0A835I0Y9"/>
<keyword evidence="3" id="KW-1185">Reference proteome</keyword>
<name>A0A835I0Y9_9MAGN</name>
<dbReference type="EMBL" id="JADFTS010000005">
    <property type="protein sequence ID" value="KAF9607707.1"/>
    <property type="molecule type" value="Genomic_DNA"/>
</dbReference>
<feature type="region of interest" description="Disordered" evidence="1">
    <location>
        <begin position="136"/>
        <end position="228"/>
    </location>
</feature>
<organism evidence="2 3">
    <name type="scientific">Coptis chinensis</name>
    <dbReference type="NCBI Taxonomy" id="261450"/>
    <lineage>
        <taxon>Eukaryota</taxon>
        <taxon>Viridiplantae</taxon>
        <taxon>Streptophyta</taxon>
        <taxon>Embryophyta</taxon>
        <taxon>Tracheophyta</taxon>
        <taxon>Spermatophyta</taxon>
        <taxon>Magnoliopsida</taxon>
        <taxon>Ranunculales</taxon>
        <taxon>Ranunculaceae</taxon>
        <taxon>Coptidoideae</taxon>
        <taxon>Coptis</taxon>
    </lineage>
</organism>
<evidence type="ECO:0000313" key="3">
    <source>
        <dbReference type="Proteomes" id="UP000631114"/>
    </source>
</evidence>
<dbReference type="PANTHER" id="PTHR34280">
    <property type="entry name" value="OS01G0920100 PROTEIN"/>
    <property type="match status" value="1"/>
</dbReference>
<dbReference type="InterPro" id="IPR038947">
    <property type="entry name" value="At3g27210-like"/>
</dbReference>
<proteinExistence type="predicted"/>
<feature type="compositionally biased region" description="Basic and acidic residues" evidence="1">
    <location>
        <begin position="185"/>
        <end position="195"/>
    </location>
</feature>
<evidence type="ECO:0000313" key="2">
    <source>
        <dbReference type="EMBL" id="KAF9607707.1"/>
    </source>
</evidence>
<dbReference type="PANTHER" id="PTHR34280:SF2">
    <property type="entry name" value="OS01G0920100 PROTEIN"/>
    <property type="match status" value="1"/>
</dbReference>
<sequence length="228" mass="24860">MGSCASVYKKEDAAKNDKPINGECPPVSVLSFKSQSSPMLPQTGFRDFGSKEEIFFDSQAWLESDCDDDFLSVNGDFIPSCGNTPSRGNTPNHQSSFIGTPQLNKTIFMGTAENMKPEFSPTGKKKKLSDLFRESFQVDEDSGDRNTDDGTLEVKPTKLGIQSNASHESPYTSGANSDSNSKKTPSRDSISERVKSSRTGHQCCLPSLVPNRRSSEKKMLTPRNKGGG</sequence>
<protein>
    <submittedName>
        <fullName evidence="2">Uncharacterized protein</fullName>
    </submittedName>
</protein>
<dbReference type="OrthoDB" id="1925325at2759"/>
<evidence type="ECO:0000256" key="1">
    <source>
        <dbReference type="SAM" id="MobiDB-lite"/>
    </source>
</evidence>